<keyword evidence="1" id="KW-1133">Transmembrane helix</keyword>
<sequence>MARRSAASLVDPLGGFFAMTLDTGRALFRRPFQWRELLEQIVFIARVSVGPAIMLTIPFLGVVIFLINQLLVQIGAVDLSGAGVGLGVVREIGPLAAVLIVAGAGATAICADLGSRTIREEIDAMKVLGIDPLQRLVVPRVLASTLVAMALNILVSIVGISTGYALSVLVQGASPGQFMANLTLLTGLGDFVLSEIKAAVFGLSAGLVACYRGLTTKGGAKGVGDAVNQTVVLAIAALFVFNTVLTAVYLQLGNTAK</sequence>
<evidence type="ECO:0000313" key="2">
    <source>
        <dbReference type="EMBL" id="MBP2369893.1"/>
    </source>
</evidence>
<feature type="transmembrane region" description="Helical" evidence="1">
    <location>
        <begin position="92"/>
        <end position="111"/>
    </location>
</feature>
<feature type="transmembrane region" description="Helical" evidence="1">
    <location>
        <begin position="191"/>
        <end position="211"/>
    </location>
</feature>
<keyword evidence="3" id="KW-1185">Reference proteome</keyword>
<dbReference type="PANTHER" id="PTHR30188">
    <property type="entry name" value="ABC TRANSPORTER PERMEASE PROTEIN-RELATED"/>
    <property type="match status" value="1"/>
</dbReference>
<feature type="transmembrane region" description="Helical" evidence="1">
    <location>
        <begin position="49"/>
        <end position="72"/>
    </location>
</feature>
<feature type="transmembrane region" description="Helical" evidence="1">
    <location>
        <begin position="231"/>
        <end position="252"/>
    </location>
</feature>
<dbReference type="InterPro" id="IPR030802">
    <property type="entry name" value="Permease_MalE"/>
</dbReference>
<dbReference type="RefSeq" id="WP_210032607.1">
    <property type="nucleotide sequence ID" value="NZ_JAGINU010000001.1"/>
</dbReference>
<comment type="caution">
    <text evidence="2">The sequence shown here is derived from an EMBL/GenBank/DDBJ whole genome shotgun (WGS) entry which is preliminary data.</text>
</comment>
<dbReference type="Proteomes" id="UP001519295">
    <property type="component" value="Unassembled WGS sequence"/>
</dbReference>
<organism evidence="2 3">
    <name type="scientific">Pseudonocardia parietis</name>
    <dbReference type="NCBI Taxonomy" id="570936"/>
    <lineage>
        <taxon>Bacteria</taxon>
        <taxon>Bacillati</taxon>
        <taxon>Actinomycetota</taxon>
        <taxon>Actinomycetes</taxon>
        <taxon>Pseudonocardiales</taxon>
        <taxon>Pseudonocardiaceae</taxon>
        <taxon>Pseudonocardia</taxon>
    </lineage>
</organism>
<accession>A0ABS4W1R8</accession>
<evidence type="ECO:0000256" key="1">
    <source>
        <dbReference type="SAM" id="Phobius"/>
    </source>
</evidence>
<name>A0ABS4W1R8_9PSEU</name>
<dbReference type="PANTHER" id="PTHR30188:SF4">
    <property type="entry name" value="PROTEIN TRIGALACTOSYLDIACYLGLYCEROL 1, CHLOROPLASTIC"/>
    <property type="match status" value="1"/>
</dbReference>
<reference evidence="2 3" key="1">
    <citation type="submission" date="2021-03" db="EMBL/GenBank/DDBJ databases">
        <title>Sequencing the genomes of 1000 actinobacteria strains.</title>
        <authorList>
            <person name="Klenk H.-P."/>
        </authorList>
    </citation>
    <scope>NUCLEOTIDE SEQUENCE [LARGE SCALE GENOMIC DNA]</scope>
    <source>
        <strain evidence="2 3">DSM 45256</strain>
    </source>
</reference>
<dbReference type="Pfam" id="PF02405">
    <property type="entry name" value="MlaE"/>
    <property type="match status" value="1"/>
</dbReference>
<keyword evidence="1" id="KW-0812">Transmembrane</keyword>
<dbReference type="EMBL" id="JAGINU010000001">
    <property type="protein sequence ID" value="MBP2369893.1"/>
    <property type="molecule type" value="Genomic_DNA"/>
</dbReference>
<protein>
    <submittedName>
        <fullName evidence="2">Phospholipid/cholesterol/gamma-HCH transport system permease protein</fullName>
    </submittedName>
</protein>
<proteinExistence type="predicted"/>
<gene>
    <name evidence="2" type="ORF">JOF36_005589</name>
</gene>
<evidence type="ECO:0000313" key="3">
    <source>
        <dbReference type="Proteomes" id="UP001519295"/>
    </source>
</evidence>
<feature type="transmembrane region" description="Helical" evidence="1">
    <location>
        <begin position="141"/>
        <end position="171"/>
    </location>
</feature>
<keyword evidence="1" id="KW-0472">Membrane</keyword>